<dbReference type="OrthoDB" id="3324885at2"/>
<dbReference type="EMBL" id="FMIC01000002">
    <property type="protein sequence ID" value="SCL73187.1"/>
    <property type="molecule type" value="Genomic_DNA"/>
</dbReference>
<gene>
    <name evidence="1" type="ORF">GA0070608_5436</name>
</gene>
<dbReference type="AlphaFoldDB" id="A0A1C6W3V6"/>
<protein>
    <recommendedName>
        <fullName evidence="3">HEAT repeat-containing protein</fullName>
    </recommendedName>
</protein>
<dbReference type="Proteomes" id="UP000199343">
    <property type="component" value="Unassembled WGS sequence"/>
</dbReference>
<sequence length="562" mass="59641">MPVDLITSNDLANHARAALARSGTVQSEWRADPADRVEWAAARFDGGDHAGAAEELMACLDGWLPKEFAAVAPRVLTGEQAVRVATAALDGEHPYRPLVSGRNDPDHAVAGTLARLAAGDPDAEAALLRAVLVVRPNEDRGLAHFRVARISAVFAVLAEAHVGEPTYLDRWSALLHEDDRPRLAAAAALLGPLGLAEADRRCGTVEDVDGERLVVAFLTAGRFDDAFALAIRLGSNQQQRALLTLATPGLPAARAKALVAAFRKCPKSGRGRDEQMIYQHRFAQLFLAVDRVDDALAVLSRMRDCRVSGYGPGPLAREVLRWLGGRREAATPERLRAVLDVLADPRVIPQELAAVVVEAVPLAHALADGQLRAELVDVRVPQLRARLRGVRLWQLLADVGLGAALVDAGDVTALDSVCAQAVSGPPEVRLCLVLTRLAGRTGLLARDRELFTRLVGGVLRDGGWSVADALLATLDAEACMVVPDAVAALPAANHRRVVVPVARFAEQVGDAGLLAAMLDAVPDAKNARRVAGRAAMALARCGELPDALDIARHCGLVEGAPR</sequence>
<evidence type="ECO:0008006" key="3">
    <source>
        <dbReference type="Google" id="ProtNLM"/>
    </source>
</evidence>
<proteinExistence type="predicted"/>
<accession>A0A1C6W3V6</accession>
<organism evidence="1 2">
    <name type="scientific">Micromonospora peucetia</name>
    <dbReference type="NCBI Taxonomy" id="47871"/>
    <lineage>
        <taxon>Bacteria</taxon>
        <taxon>Bacillati</taxon>
        <taxon>Actinomycetota</taxon>
        <taxon>Actinomycetes</taxon>
        <taxon>Micromonosporales</taxon>
        <taxon>Micromonosporaceae</taxon>
        <taxon>Micromonospora</taxon>
    </lineage>
</organism>
<evidence type="ECO:0000313" key="1">
    <source>
        <dbReference type="EMBL" id="SCL73187.1"/>
    </source>
</evidence>
<name>A0A1C6W3V6_9ACTN</name>
<reference evidence="1 2" key="1">
    <citation type="submission" date="2016-06" db="EMBL/GenBank/DDBJ databases">
        <authorList>
            <person name="Kjaerup R.B."/>
            <person name="Dalgaard T.S."/>
            <person name="Juul-Madsen H.R."/>
        </authorList>
    </citation>
    <scope>NUCLEOTIDE SEQUENCE [LARGE SCALE GENOMIC DNA]</scope>
    <source>
        <strain evidence="1 2">DSM 43363</strain>
    </source>
</reference>
<dbReference type="RefSeq" id="WP_091631319.1">
    <property type="nucleotide sequence ID" value="NZ_FMIC01000002.1"/>
</dbReference>
<evidence type="ECO:0000313" key="2">
    <source>
        <dbReference type="Proteomes" id="UP000199343"/>
    </source>
</evidence>
<dbReference type="STRING" id="47871.GA0070608_5436"/>